<evidence type="ECO:0000313" key="2">
    <source>
        <dbReference type="Ensembl" id="ENSP00000492185.1"/>
    </source>
</evidence>
<dbReference type="HGNC" id="HGNC:30587">
    <property type="gene designation" value="SNIP1"/>
</dbReference>
<dbReference type="OrthoDB" id="444265at2759"/>
<dbReference type="GeneTree" id="ENSGT00940000156553"/>
<protein>
    <submittedName>
        <fullName evidence="2">Smad nuclear interacting protein 1</fullName>
    </submittedName>
</protein>
<name>A0A1W2PRA0_HUMAN</name>
<reference evidence="2" key="6">
    <citation type="submission" date="2025-09" db="UniProtKB">
        <authorList>
            <consortium name="Ensembl"/>
        </authorList>
    </citation>
    <scope>IDENTIFICATION</scope>
</reference>
<reference evidence="6" key="4">
    <citation type="journal article" date="2012" name="Proc. Natl. Acad. Sci. U.S.A.">
        <title>N-terminal acetylome analyses and functional insights of the N-terminal acetyltransferase NatB.</title>
        <authorList>
            <person name="Van Damme P."/>
            <person name="Lasa M."/>
            <person name="Polevoda B."/>
            <person name="Gazquez C."/>
            <person name="Elosegui-Artola A."/>
            <person name="Kim D.S."/>
            <person name="De Juan-Pardo E."/>
            <person name="Demeyer K."/>
            <person name="Hole K."/>
            <person name="Larrea E."/>
            <person name="Timmerman E."/>
            <person name="Prieto J."/>
            <person name="Arnesen T."/>
            <person name="Sherman F."/>
            <person name="Gevaert K."/>
            <person name="Aldabe R."/>
        </authorList>
    </citation>
    <scope>IDENTIFICATION BY MASS SPECTROMETRY [LARGE SCALE ANALYSIS]</scope>
</reference>
<dbReference type="ExpressionAtlas" id="A0A1W2PRA0">
    <property type="expression patterns" value="baseline and differential"/>
</dbReference>
<dbReference type="EMBL" id="KF495920">
    <property type="status" value="NOT_ANNOTATED_CDS"/>
    <property type="molecule type" value="Genomic_DNA"/>
</dbReference>
<reference evidence="2" key="5">
    <citation type="submission" date="2025-08" db="UniProtKB">
        <authorList>
            <consortium name="Ensembl"/>
        </authorList>
    </citation>
    <scope>IDENTIFICATION</scope>
</reference>
<reference evidence="2 3" key="1">
    <citation type="journal article" date="2001" name="Nature">
        <title>Initial sequencing and analysis of the human genome.</title>
        <authorList>
            <consortium name="International Human Genome Sequencing Consortium"/>
            <person name="Lander E.S."/>
            <person name="Linton L.M."/>
            <person name="Birren B."/>
            <person name="Nusbaum C."/>
            <person name="Zody M.C."/>
            <person name="Baldwin J."/>
            <person name="Devon K."/>
            <person name="Dewar K."/>
            <person name="Doyle M."/>
            <person name="FitzHugh W."/>
            <person name="Funke R."/>
            <person name="Gage D."/>
            <person name="Harris K."/>
            <person name="Heaford A."/>
            <person name="Howland J."/>
            <person name="Kann L."/>
            <person name="Lehoczky J."/>
            <person name="LeVine R."/>
            <person name="McEwan P."/>
            <person name="McKernan K."/>
            <person name="Meldrim J."/>
            <person name="Mesirov J.P."/>
            <person name="Miranda C."/>
            <person name="Morris W."/>
            <person name="Naylor J."/>
            <person name="Raymond C."/>
            <person name="Rosetti M."/>
            <person name="Santos R."/>
            <person name="Sheridan A."/>
            <person name="Sougnez C."/>
            <person name="Stange-Thomann N."/>
            <person name="Stojanovic N."/>
            <person name="Subramanian A."/>
            <person name="Wyman D."/>
            <person name="Rogers J."/>
            <person name="Sulston J."/>
            <person name="Ainscough R."/>
            <person name="Beck S."/>
            <person name="Bentley D."/>
            <person name="Burton J."/>
            <person name="Clee C."/>
            <person name="Carter N."/>
            <person name="Coulson A."/>
            <person name="Deadman R."/>
            <person name="Deloukas P."/>
            <person name="Dunham A."/>
            <person name="Dunham I."/>
            <person name="Durbin R."/>
            <person name="French L."/>
            <person name="Grafham D."/>
            <person name="Gregory S."/>
            <person name="Hubbard T."/>
            <person name="Humphray S."/>
            <person name="Hunt A."/>
            <person name="Jones M."/>
            <person name="Lloyd C."/>
            <person name="McMurray A."/>
            <person name="Matthews L."/>
            <person name="Mercer S."/>
            <person name="Milne S."/>
            <person name="Mullikin J.C."/>
            <person name="Mungall A."/>
            <person name="Plumb R."/>
            <person name="Ross M."/>
            <person name="Shownkeen R."/>
            <person name="Sims S."/>
            <person name="Waterston R.H."/>
            <person name="Wilson R.K."/>
            <person name="Hillier L.W."/>
            <person name="McPherson J.D."/>
            <person name="Marra M.A."/>
            <person name="Mardis E.R."/>
            <person name="Fulton L.A."/>
            <person name="Chinwalla A.T."/>
            <person name="Pepin K.H."/>
            <person name="Gish W.R."/>
            <person name="Chissoe S.L."/>
            <person name="Wendl M.C."/>
            <person name="Delehaunty K.D."/>
            <person name="Miner T.L."/>
            <person name="Delehaunty A."/>
            <person name="Kramer J.B."/>
            <person name="Cook L.L."/>
            <person name="Fulton R.S."/>
            <person name="Johnson D.L."/>
            <person name="Minx P.J."/>
            <person name="Clifton S.W."/>
            <person name="Hawkins T."/>
            <person name="Branscomb E."/>
            <person name="Predki P."/>
            <person name="Richardson P."/>
            <person name="Wenning S."/>
            <person name="Slezak T."/>
            <person name="Doggett N."/>
            <person name="Cheng J.F."/>
            <person name="Olsen A."/>
            <person name="Lucas S."/>
            <person name="Elkin C."/>
            <person name="Uberbacher E."/>
            <person name="Frazier M."/>
            <person name="Gibbs R.A."/>
            <person name="Muzny D.M."/>
            <person name="Scherer S.E."/>
            <person name="Bouck J.B."/>
            <person name="Sodergren E.J."/>
            <person name="Worley K.C."/>
            <person name="Rives C.M."/>
            <person name="Gorrell J.H."/>
            <person name="Metzker M.L."/>
            <person name="Naylor S.L."/>
            <person name="Kucherlapati R.S."/>
            <person name="Nelson D.L."/>
            <person name="Weinstock G.M."/>
            <person name="Sakaki Y."/>
            <person name="Fujiyama A."/>
            <person name="Hattori M."/>
            <person name="Yada T."/>
            <person name="Toyoda A."/>
            <person name="Itoh T."/>
            <person name="Kawagoe C."/>
            <person name="Watanabe H."/>
            <person name="Totoki Y."/>
            <person name="Taylor T."/>
            <person name="Weissenbach J."/>
            <person name="Heilig R."/>
            <person name="Saurin W."/>
            <person name="Artiguenave F."/>
            <person name="Brottier P."/>
            <person name="Bruls T."/>
            <person name="Pelletier E."/>
            <person name="Robert C."/>
            <person name="Wincker P."/>
            <person name="Smith D.R."/>
            <person name="Doucette-Stamm L."/>
            <person name="Rubenfield M."/>
            <person name="Weinstock K."/>
            <person name="Lee H.M."/>
            <person name="Dubois J."/>
            <person name="Rosenthal A."/>
            <person name="Platzer M."/>
            <person name="Nyakatura G."/>
            <person name="Taudien S."/>
            <person name="Rump A."/>
            <person name="Yang H."/>
            <person name="Yu J."/>
            <person name="Wang J."/>
            <person name="Huang G."/>
            <person name="Gu J."/>
            <person name="Hood L."/>
            <person name="Rowen L."/>
            <person name="Madan A."/>
            <person name="Qin S."/>
            <person name="Davis R.W."/>
            <person name="Federspiel N.A."/>
            <person name="Abola A.P."/>
            <person name="Proctor M.J."/>
            <person name="Myers R.M."/>
            <person name="Schmutz J."/>
            <person name="Dickson M."/>
            <person name="Grimwood J."/>
            <person name="Cox D.R."/>
            <person name="Olson M.V."/>
            <person name="Kaul R."/>
            <person name="Raymond C."/>
            <person name="Shimizu N."/>
            <person name="Kawasaki K."/>
            <person name="Minoshima S."/>
            <person name="Evans G.A."/>
            <person name="Athanasiou M."/>
            <person name="Schultz R."/>
            <person name="Roe B.A."/>
            <person name="Chen F."/>
            <person name="Pan H."/>
            <person name="Ramser J."/>
            <person name="Lehrach H."/>
            <person name="Reinhardt R."/>
            <person name="McCombie W.R."/>
            <person name="de la Bastide M."/>
            <person name="Dedhia N."/>
            <person name="Blocker H."/>
            <person name="Hornischer K."/>
            <person name="Nordsiek G."/>
            <person name="Agarwala R."/>
            <person name="Aravind L."/>
            <person name="Bailey J.A."/>
            <person name="Bateman A."/>
            <person name="Batzoglou S."/>
            <person name="Birney E."/>
            <person name="Bork P."/>
            <person name="Brown D.G."/>
            <person name="Burge C.B."/>
            <person name="Cerutti L."/>
            <person name="Chen H.C."/>
            <person name="Church D."/>
            <person name="Clamp M."/>
            <person name="Copley R.R."/>
            <person name="Doerks T."/>
            <person name="Eddy S.R."/>
            <person name="Eichler E.E."/>
            <person name="Furey T.S."/>
            <person name="Galagan J."/>
            <person name="Gilbert J.G."/>
            <person name="Harmon C."/>
            <person name="Hayashizaki Y."/>
            <person name="Haussler D."/>
            <person name="Hermjakob H."/>
            <person name="Hokamp K."/>
            <person name="Jang W."/>
            <person name="Johnson L.S."/>
            <person name="Jones T.A."/>
            <person name="Kasif S."/>
            <person name="Kaspryzk A."/>
            <person name="Kennedy S."/>
            <person name="Kent W.J."/>
            <person name="Kitts P."/>
            <person name="Koonin E.V."/>
            <person name="Korf I."/>
            <person name="Kulp D."/>
            <person name="Lancet D."/>
            <person name="Lowe T.M."/>
            <person name="McLysaght A."/>
            <person name="Mikkelsen T."/>
            <person name="Moran J.V."/>
            <person name="Mulder N."/>
            <person name="Pollara V.J."/>
            <person name="Ponting C.P."/>
            <person name="Schuler G."/>
            <person name="Schultz J."/>
            <person name="Slater G."/>
            <person name="Smit A.F."/>
            <person name="Stupka E."/>
            <person name="Szustakowski J."/>
            <person name="Thierry-Mieg D."/>
            <person name="Thierry-Mieg J."/>
            <person name="Wagner L."/>
            <person name="Wallis J."/>
            <person name="Wheeler R."/>
            <person name="Williams A."/>
            <person name="Wolf Y.I."/>
            <person name="Wolfe K.H."/>
            <person name="Yang S.P."/>
            <person name="Yeh R.F."/>
            <person name="Collins F."/>
            <person name="Guyer M.S."/>
            <person name="Peterson J."/>
            <person name="Felsenfeld A."/>
            <person name="Wetterstrand K.A."/>
            <person name="Patrinos A."/>
            <person name="Morgan M.J."/>
            <person name="de Jong P."/>
            <person name="Catanese J.J."/>
            <person name="Osoegawa K."/>
            <person name="Shizuya H."/>
            <person name="Choi S."/>
            <person name="Chen Y.J."/>
        </authorList>
    </citation>
    <scope>NUCLEOTIDE SEQUENCE [LARGE SCALE GENOMIC DNA]</scope>
</reference>
<evidence type="ECO:0007829" key="6">
    <source>
        <dbReference type="PubMed" id="22814378"/>
    </source>
</evidence>
<dbReference type="ChiTaRS" id="SNIP1">
    <property type="organism name" value="human"/>
</dbReference>
<dbReference type="Bgee" id="ENSG00000163877">
    <property type="expression patterns" value="Expressed in secondary oocyte and 174 other cell types or tissues"/>
</dbReference>
<evidence type="ECO:0000256" key="1">
    <source>
        <dbReference type="SAM" id="MobiDB-lite"/>
    </source>
</evidence>
<feature type="compositionally biased region" description="Basic residues" evidence="1">
    <location>
        <begin position="15"/>
        <end position="43"/>
    </location>
</feature>
<accession>A0A1W2PRA0</accession>
<keyword evidence="4 5" id="KW-1267">Proteomics identification</keyword>
<dbReference type="AlphaFoldDB" id="A0A1W2PRA0"/>
<dbReference type="MassIVE" id="A0A1W2PRA0"/>
<feature type="compositionally biased region" description="Basic and acidic residues" evidence="1">
    <location>
        <begin position="1"/>
        <end position="12"/>
    </location>
</feature>
<evidence type="ECO:0000313" key="3">
    <source>
        <dbReference type="Proteomes" id="UP000005640"/>
    </source>
</evidence>
<dbReference type="EMBL" id="AL034379">
    <property type="status" value="NOT_ANNOTATED_CDS"/>
    <property type="molecule type" value="Genomic_DNA"/>
</dbReference>
<reference evidence="2 3" key="3">
    <citation type="journal article" date="2006" name="Nature">
        <title>The DNA sequence and biological annotation of human chromosome 1.</title>
        <authorList>
            <person name="Gregory S.G."/>
            <person name="Barlow K.F."/>
            <person name="McLay K.E."/>
            <person name="Kaul R."/>
            <person name="Swarbreck D."/>
            <person name="Dunham A."/>
            <person name="Scott C.E."/>
            <person name="Howe K.L."/>
            <person name="Woodfine K."/>
            <person name="Spencer C.C."/>
            <person name="Jones M.C."/>
            <person name="Gillson C."/>
            <person name="Searle S."/>
            <person name="Zhou Y."/>
            <person name="Kokocinski F."/>
            <person name="McDonald L."/>
            <person name="Evans R."/>
            <person name="Phillips K."/>
            <person name="Atkinson A."/>
            <person name="Cooper R."/>
            <person name="Jones C."/>
            <person name="Hall R.E."/>
            <person name="Andrews T.D."/>
            <person name="Lloyd C."/>
            <person name="Ainscough R."/>
            <person name="Almeida J.P."/>
            <person name="Ambrose K.D."/>
            <person name="Anderson F."/>
            <person name="Andrew R.W."/>
            <person name="Ashwell R.I."/>
            <person name="Aubin K."/>
            <person name="Babbage A.K."/>
            <person name="Bagguley C.L."/>
            <person name="Bailey J."/>
            <person name="Beasley H."/>
            <person name="Bethel G."/>
            <person name="Bird C.P."/>
            <person name="Bray-Allen S."/>
            <person name="Brown J.Y."/>
            <person name="Brown A.J."/>
            <person name="Buckley D."/>
            <person name="Burton J."/>
            <person name="Bye J."/>
            <person name="Carder C."/>
            <person name="Chapman J.C."/>
            <person name="Clark S.Y."/>
            <person name="Clarke G."/>
            <person name="Clee C."/>
            <person name="Cobley V."/>
            <person name="Collier R.E."/>
            <person name="Corby N."/>
            <person name="Coville G.J."/>
            <person name="Davies J."/>
            <person name="Deadman R."/>
            <person name="Dunn M."/>
            <person name="Earthrowl M."/>
            <person name="Ellington A.G."/>
            <person name="Errington H."/>
            <person name="Frankish A."/>
            <person name="Frankland J."/>
            <person name="French L."/>
            <person name="Garner P."/>
            <person name="Garnett J."/>
            <person name="Gay L."/>
            <person name="Ghori M.R."/>
            <person name="Gibson R."/>
            <person name="Gilby L.M."/>
            <person name="Gillett W."/>
            <person name="Glithero R.J."/>
            <person name="Grafham D.V."/>
            <person name="Griffiths C."/>
            <person name="Griffiths-Jones S."/>
            <person name="Grocock R."/>
            <person name="Hammond S."/>
            <person name="Harrison E.S."/>
            <person name="Hart E."/>
            <person name="Haugen E."/>
            <person name="Heath P.D."/>
            <person name="Holmes S."/>
            <person name="Holt K."/>
            <person name="Howden P.J."/>
            <person name="Hunt A.R."/>
            <person name="Hunt S.E."/>
            <person name="Hunter G."/>
            <person name="Isherwood J."/>
            <person name="James R."/>
            <person name="Johnson C."/>
            <person name="Johnson D."/>
            <person name="Joy A."/>
            <person name="Kay M."/>
            <person name="Kershaw J.K."/>
            <person name="Kibukawa M."/>
            <person name="Kimberley A.M."/>
            <person name="King A."/>
            <person name="Knights A.J."/>
            <person name="Lad H."/>
            <person name="Laird G."/>
            <person name="Lawlor S."/>
            <person name="Leongamornlert D.A."/>
            <person name="Lloyd D.M."/>
            <person name="Loveland J."/>
            <person name="Lovell J."/>
            <person name="Lush M.J."/>
            <person name="Lyne R."/>
            <person name="Martin S."/>
            <person name="Mashreghi-Mohammadi M."/>
            <person name="Matthews L."/>
            <person name="Matthews N.S."/>
            <person name="McLaren S."/>
            <person name="Milne S."/>
            <person name="Mistry S."/>
            <person name="Moore M.J."/>
            <person name="Nickerson T."/>
            <person name="O'Dell C.N."/>
            <person name="Oliver K."/>
            <person name="Palmeiri A."/>
            <person name="Palmer S.A."/>
            <person name="Parker A."/>
            <person name="Patel D."/>
            <person name="Pearce A.V."/>
            <person name="Peck A.I."/>
            <person name="Pelan S."/>
            <person name="Phelps K."/>
            <person name="Phillimore B.J."/>
            <person name="Plumb R."/>
            <person name="Rajan J."/>
            <person name="Raymond C."/>
            <person name="Rouse G."/>
            <person name="Saenphimmachak C."/>
            <person name="Sehra H.K."/>
            <person name="Sheridan E."/>
            <person name="Shownkeen R."/>
            <person name="Sims S."/>
            <person name="Skuce C.D."/>
            <person name="Smith M."/>
            <person name="Steward C."/>
            <person name="Subramanian S."/>
            <person name="Sycamore N."/>
            <person name="Tracey A."/>
            <person name="Tromans A."/>
            <person name="Van Helmond Z."/>
            <person name="Wall M."/>
            <person name="Wallis J.M."/>
            <person name="White S."/>
            <person name="Whitehead S.L."/>
            <person name="Wilkinson J.E."/>
            <person name="Willey D.L."/>
            <person name="Williams H."/>
            <person name="Wilming L."/>
            <person name="Wray P.W."/>
            <person name="Wu Z."/>
            <person name="Coulson A."/>
            <person name="Vaudin M."/>
            <person name="Sulston J.E."/>
            <person name="Durbin R."/>
            <person name="Hubbard T."/>
            <person name="Wooster R."/>
            <person name="Dunham I."/>
            <person name="Carter N.P."/>
            <person name="McVean G."/>
            <person name="Ross M.T."/>
            <person name="Harrow J."/>
            <person name="Olson M.V."/>
            <person name="Beck S."/>
            <person name="Rogers J."/>
            <person name="Bentley D.R."/>
            <person name="Banerjee R."/>
            <person name="Bryant S.P."/>
            <person name="Burford D.C."/>
            <person name="Burrill W.D."/>
            <person name="Clegg S.M."/>
            <person name="Dhami P."/>
            <person name="Dovey O."/>
            <person name="Faulkner L.M."/>
            <person name="Gribble S.M."/>
            <person name="Langford C.F."/>
            <person name="Pandian R.D."/>
            <person name="Porter K.M."/>
            <person name="Prigmore E."/>
        </authorList>
    </citation>
    <scope>NUCLEOTIDE SEQUENCE [LARGE SCALE GENOMIC DNA]</scope>
</reference>
<dbReference type="OpenTargets" id="ENSG00000163877"/>
<organism evidence="2 3">
    <name type="scientific">Homo sapiens</name>
    <name type="common">Human</name>
    <dbReference type="NCBI Taxonomy" id="9606"/>
    <lineage>
        <taxon>Eukaryota</taxon>
        <taxon>Metazoa</taxon>
        <taxon>Chordata</taxon>
        <taxon>Craniata</taxon>
        <taxon>Vertebrata</taxon>
        <taxon>Euteleostomi</taxon>
        <taxon>Mammalia</taxon>
        <taxon>Eutheria</taxon>
        <taxon>Euarchontoglires</taxon>
        <taxon>Primates</taxon>
        <taxon>Haplorrhini</taxon>
        <taxon>Catarrhini</taxon>
        <taxon>Hominidae</taxon>
        <taxon>Homo</taxon>
    </lineage>
</organism>
<gene>
    <name evidence="2" type="primary">SNIP1</name>
</gene>
<dbReference type="Ensembl" id="ENST00000468040.2">
    <property type="protein sequence ID" value="ENSP00000492185.1"/>
    <property type="gene ID" value="ENSG00000163877.11"/>
</dbReference>
<keyword evidence="3" id="KW-1185">Reference proteome</keyword>
<evidence type="ECO:0007829" key="4">
    <source>
        <dbReference type="PeptideAtlas" id="A0A1W2PRA0"/>
    </source>
</evidence>
<reference evidence="2 3" key="2">
    <citation type="journal article" date="2004" name="Nature">
        <title>Finishing the euchromatic sequence of the human genome.</title>
        <authorList>
            <consortium name="International Human Genome Sequencing Consortium"/>
        </authorList>
    </citation>
    <scope>NUCLEOTIDE SEQUENCE [LARGE SCALE GENOMIC DNA]</scope>
</reference>
<feature type="region of interest" description="Disordered" evidence="1">
    <location>
        <begin position="1"/>
        <end position="46"/>
    </location>
</feature>
<proteinExistence type="evidence at protein level"/>
<sequence length="68" mass="7841">MKAVKSERERGSRSPPKKKNKASGRRSKSPRSKRNRSPHHSTVKVKQSVFMLLIKTYPRPGDLQKKEV</sequence>
<dbReference type="Proteomes" id="UP000005640">
    <property type="component" value="Chromosome 1"/>
</dbReference>
<evidence type="ECO:0007829" key="5">
    <source>
        <dbReference type="ProteomicsDB" id="A0A1W2PRA0"/>
    </source>
</evidence>
<dbReference type="VEuPathDB" id="HostDB:ENSG00000163877"/>